<comment type="subcellular location">
    <subcellularLocation>
        <location evidence="1 13">Cytoplasm</location>
    </subcellularLocation>
</comment>
<dbReference type="InterPro" id="IPR004576">
    <property type="entry name" value="Mfd"/>
</dbReference>
<dbReference type="PROSITE" id="PS51194">
    <property type="entry name" value="HELICASE_CTER"/>
    <property type="match status" value="1"/>
</dbReference>
<dbReference type="Pfam" id="PF02559">
    <property type="entry name" value="CarD_TRCF_RID"/>
    <property type="match status" value="1"/>
</dbReference>
<evidence type="ECO:0000256" key="8">
    <source>
        <dbReference type="ARBA" id="ARBA00023125"/>
    </source>
</evidence>
<dbReference type="Pfam" id="PF00271">
    <property type="entry name" value="Helicase_C"/>
    <property type="match status" value="1"/>
</dbReference>
<dbReference type="CDD" id="cd17991">
    <property type="entry name" value="DEXHc_TRCF"/>
    <property type="match status" value="1"/>
</dbReference>
<keyword evidence="7 13" id="KW-0067">ATP-binding</keyword>
<feature type="domain" description="Helicase ATP-binding" evidence="14">
    <location>
        <begin position="644"/>
        <end position="805"/>
    </location>
</feature>
<dbReference type="SUPFAM" id="SSF143517">
    <property type="entry name" value="TRCF domain-like"/>
    <property type="match status" value="1"/>
</dbReference>
<dbReference type="GO" id="GO:0000716">
    <property type="term" value="P:transcription-coupled nucleotide-excision repair, DNA damage recognition"/>
    <property type="evidence" value="ECO:0007669"/>
    <property type="project" value="UniProtKB-UniRule"/>
</dbReference>
<organism evidence="16 17">
    <name type="scientific">Koleobacter methoxysyntrophicus</name>
    <dbReference type="NCBI Taxonomy" id="2751313"/>
    <lineage>
        <taxon>Bacteria</taxon>
        <taxon>Bacillati</taxon>
        <taxon>Bacillota</taxon>
        <taxon>Clostridia</taxon>
        <taxon>Koleobacterales</taxon>
        <taxon>Koleobacteraceae</taxon>
        <taxon>Koleobacter</taxon>
    </lineage>
</organism>
<reference evidence="16" key="1">
    <citation type="submission" date="2020-07" db="EMBL/GenBank/DDBJ databases">
        <title>Koleobacter methoxysyntrophicus gen. nov., sp. nov., a novel anaerobic bacterium isolated from deep subsurface oil field and proposal of Koleobacterales ord. nov. in the phylum Firmicutes.</title>
        <authorList>
            <person name="Sakamoto S."/>
            <person name="Tamaki H."/>
        </authorList>
    </citation>
    <scope>NUCLEOTIDE SEQUENCE</scope>
    <source>
        <strain evidence="16">NRmbB1</strain>
    </source>
</reference>
<evidence type="ECO:0000256" key="11">
    <source>
        <dbReference type="ARBA" id="ARBA00061399"/>
    </source>
</evidence>
<dbReference type="AlphaFoldDB" id="A0A8A0RMQ4"/>
<comment type="similarity">
    <text evidence="11 13">In the C-terminal section; belongs to the helicase family. RecG subfamily.</text>
</comment>
<dbReference type="SMART" id="SM01058">
    <property type="entry name" value="CarD_TRCF"/>
    <property type="match status" value="1"/>
</dbReference>
<dbReference type="HAMAP" id="MF_00969">
    <property type="entry name" value="TRCF"/>
    <property type="match status" value="1"/>
</dbReference>
<keyword evidence="2 13" id="KW-0963">Cytoplasm</keyword>
<dbReference type="InterPro" id="IPR014001">
    <property type="entry name" value="Helicase_ATP-bd"/>
</dbReference>
<dbReference type="KEGG" id="kme:H0A61_00811"/>
<dbReference type="PROSITE" id="PS51192">
    <property type="entry name" value="HELICASE_ATP_BIND_1"/>
    <property type="match status" value="1"/>
</dbReference>
<evidence type="ECO:0000256" key="13">
    <source>
        <dbReference type="HAMAP-Rule" id="MF_00969"/>
    </source>
</evidence>
<accession>A0A8A0RMQ4</accession>
<dbReference type="Gene3D" id="3.30.2060.10">
    <property type="entry name" value="Penicillin-binding protein 1b domain"/>
    <property type="match status" value="1"/>
</dbReference>
<dbReference type="Gene3D" id="3.40.50.11180">
    <property type="match status" value="1"/>
</dbReference>
<name>A0A8A0RMQ4_9FIRM</name>
<evidence type="ECO:0000259" key="15">
    <source>
        <dbReference type="PROSITE" id="PS51194"/>
    </source>
</evidence>
<dbReference type="InterPro" id="IPR047112">
    <property type="entry name" value="RecG/Mfd"/>
</dbReference>
<evidence type="ECO:0000256" key="3">
    <source>
        <dbReference type="ARBA" id="ARBA00022741"/>
    </source>
</evidence>
<dbReference type="EMBL" id="CP059066">
    <property type="protein sequence ID" value="QSQ08486.1"/>
    <property type="molecule type" value="Genomic_DNA"/>
</dbReference>
<dbReference type="FunFam" id="3.40.50.300:FF:000546">
    <property type="entry name" value="Transcription-repair-coupling factor"/>
    <property type="match status" value="1"/>
</dbReference>
<dbReference type="GO" id="GO:0006355">
    <property type="term" value="P:regulation of DNA-templated transcription"/>
    <property type="evidence" value="ECO:0007669"/>
    <property type="project" value="UniProtKB-UniRule"/>
</dbReference>
<dbReference type="EC" id="3.6.4.-" evidence="13"/>
<comment type="function">
    <text evidence="13">Couples transcription and DNA repair by recognizing RNA polymerase (RNAP) stalled at DNA lesions. Mediates ATP-dependent release of RNAP and its truncated transcript from the DNA, and recruitment of nucleotide excision repair machinery to the damaged site.</text>
</comment>
<evidence type="ECO:0000313" key="16">
    <source>
        <dbReference type="EMBL" id="QSQ08486.1"/>
    </source>
</evidence>
<sequence length="1178" mass="134841">MKGLSVLLQEDPGFNALIEKIEKQHRKIMIYGLSESQRAYVTSAIWDSSQKSQLIITPDSLAARRLWEDLKFFLPGENVYIFPVGEILPYEVAAHSTEITAQRLMVMEKLLSGERAVVIAPVNALFQKLVPSRVFEELSFTVAVGDTLNVRDFSEKLVIMGYERVDMIEGHGHFSIRGGIIDIFPLTADSPYRIELFDDEVDSIRLFDIFSQRSIVKVEKVNIFPAREMILTRQMAEQGRNKIARELDERIKLFQRINKPESGDNLKERISHHLALMEENLYFEGLEMYISYFYDRTNTIMDYFKCGVLTSIYDPERVIEASRLFSTEHEEIYKQLLEKGQILASQSNVYHSSEELLMFLSQNSSLYFSHLPVRIDDFPVDEEMTFASRAMHPFYGKIDLLVDDIKTWRKKGFRIILLAGTEDRGRRFRNNLQDNDINPLFLKSIPDVIPPGTVVVTEGSVEKGFEFPGVGLVVVSDWEIFGKAKRKKSIKRKADDGIRISTFSELSVGDYVVHVNHGIGRYTGIKTIEIQGNRRDYIGVKYHGGDMLYIPTDQVHLIQKYIGSDDSPPKLNKLGGVEWARVKNRVKESIRDMADDLIKLYAAREAVKGYAFSPDTPWQKEFEDLFPYEETPDQLQAVEEVKRDMERPRPMDRLLCGDVGYGKTEVALRAAFKAVMDGKQVGVLVPTTILAQQHYQTFTERFAGFPVTLGLLSRFKTHREQREVIAGLKTGTVDIVIGTHRLLQKDVKFKNLGLLIVDEEQRFGVAHKERLKQMRKNVDVLTLTATPIPRTLHMALSGIRDMSLIETPPEDRYPVQTYVLEYNDLLVREAILRELARKGQVYYVYNRVDTIDKEAARIASLVPEARIAVAHGQMRESELEQVMLDFYEGKYDILVCTTIIESGLDIPNVNTLIVTHGDKLGLSQLYQLRGRVGRSNRVAYAYITYHKGRRLTEIAQKRLQAIRDFTEFGAGFKIAMRDLEIRGAGNLLGPQQHGHMMAVGYELYCKLLNETIKELRGEVVSEEIEPAVDFQVSAYIDDGYIQLQDQKIEFYKRIAGAGSIEEIYGIEEEMEDRFGDIPENVRNLLEIAVIKIMARELGIISIVQNGDSVTFTTGEFLKNQEDDIKKLVNRYPRRFDLSRGKAMSFTYRAKDAKGYHLLKKVRKILEELKTFNSEGIVV</sequence>
<dbReference type="NCBIfam" id="TIGR00580">
    <property type="entry name" value="mfd"/>
    <property type="match status" value="1"/>
</dbReference>
<dbReference type="SMART" id="SM00982">
    <property type="entry name" value="TRCF"/>
    <property type="match status" value="1"/>
</dbReference>
<dbReference type="InterPro" id="IPR003711">
    <property type="entry name" value="CarD-like/TRCF_RID"/>
</dbReference>
<protein>
    <recommendedName>
        <fullName evidence="12 13">Transcription-repair-coupling factor</fullName>
        <shortName evidence="13">TRCF</shortName>
        <ecNumber evidence="13">3.6.4.-</ecNumber>
    </recommendedName>
</protein>
<dbReference type="InterPro" id="IPR041471">
    <property type="entry name" value="UvrB_inter"/>
</dbReference>
<evidence type="ECO:0000256" key="12">
    <source>
        <dbReference type="ARBA" id="ARBA00070128"/>
    </source>
</evidence>
<dbReference type="PANTHER" id="PTHR47964">
    <property type="entry name" value="ATP-DEPENDENT DNA HELICASE HOMOLOG RECG, CHLOROPLASTIC"/>
    <property type="match status" value="1"/>
</dbReference>
<evidence type="ECO:0000256" key="7">
    <source>
        <dbReference type="ARBA" id="ARBA00022840"/>
    </source>
</evidence>
<evidence type="ECO:0000256" key="2">
    <source>
        <dbReference type="ARBA" id="ARBA00022490"/>
    </source>
</evidence>
<dbReference type="Proteomes" id="UP000662904">
    <property type="component" value="Chromosome"/>
</dbReference>
<evidence type="ECO:0000259" key="14">
    <source>
        <dbReference type="PROSITE" id="PS51192"/>
    </source>
</evidence>
<dbReference type="SUPFAM" id="SSF52540">
    <property type="entry name" value="P-loop containing nucleoside triphosphate hydrolases"/>
    <property type="match status" value="4"/>
</dbReference>
<dbReference type="Gene3D" id="3.90.1150.50">
    <property type="entry name" value="Transcription-repair-coupling factor, D7 domain"/>
    <property type="match status" value="1"/>
</dbReference>
<dbReference type="GO" id="GO:0005524">
    <property type="term" value="F:ATP binding"/>
    <property type="evidence" value="ECO:0007669"/>
    <property type="project" value="UniProtKB-UniRule"/>
</dbReference>
<dbReference type="InterPro" id="IPR005118">
    <property type="entry name" value="TRCF_C"/>
</dbReference>
<keyword evidence="3 13" id="KW-0547">Nucleotide-binding</keyword>
<dbReference type="SUPFAM" id="SSF141259">
    <property type="entry name" value="CarD-like"/>
    <property type="match status" value="1"/>
</dbReference>
<dbReference type="InterPro" id="IPR011545">
    <property type="entry name" value="DEAD/DEAH_box_helicase_dom"/>
</dbReference>
<keyword evidence="6" id="KW-0347">Helicase</keyword>
<dbReference type="GO" id="GO:0003678">
    <property type="term" value="F:DNA helicase activity"/>
    <property type="evidence" value="ECO:0007669"/>
    <property type="project" value="TreeGrafter"/>
</dbReference>
<keyword evidence="5 13" id="KW-0378">Hydrolase</keyword>
<keyword evidence="17" id="KW-1185">Reference proteome</keyword>
<dbReference type="InterPro" id="IPR037235">
    <property type="entry name" value="TRCF-like_C_D7"/>
</dbReference>
<evidence type="ECO:0000256" key="9">
    <source>
        <dbReference type="ARBA" id="ARBA00023204"/>
    </source>
</evidence>
<evidence type="ECO:0000313" key="17">
    <source>
        <dbReference type="Proteomes" id="UP000662904"/>
    </source>
</evidence>
<dbReference type="InterPro" id="IPR036101">
    <property type="entry name" value="CarD-like/TRCF_RID_sf"/>
</dbReference>
<comment type="similarity">
    <text evidence="10 13">In the N-terminal section; belongs to the UvrB family.</text>
</comment>
<dbReference type="Gene3D" id="3.40.50.300">
    <property type="entry name" value="P-loop containing nucleotide triphosphate hydrolases"/>
    <property type="match status" value="2"/>
</dbReference>
<evidence type="ECO:0000256" key="1">
    <source>
        <dbReference type="ARBA" id="ARBA00004496"/>
    </source>
</evidence>
<dbReference type="Pfam" id="PF17757">
    <property type="entry name" value="UvrB_inter"/>
    <property type="match status" value="1"/>
</dbReference>
<dbReference type="PANTHER" id="PTHR47964:SF1">
    <property type="entry name" value="ATP-DEPENDENT DNA HELICASE HOMOLOG RECG, CHLOROPLASTIC"/>
    <property type="match status" value="1"/>
</dbReference>
<dbReference type="InterPro" id="IPR027417">
    <property type="entry name" value="P-loop_NTPase"/>
</dbReference>
<keyword evidence="9 13" id="KW-0234">DNA repair</keyword>
<dbReference type="GO" id="GO:0003684">
    <property type="term" value="F:damaged DNA binding"/>
    <property type="evidence" value="ECO:0007669"/>
    <property type="project" value="InterPro"/>
</dbReference>
<dbReference type="RefSeq" id="WP_206708695.1">
    <property type="nucleotide sequence ID" value="NZ_CP059066.1"/>
</dbReference>
<dbReference type="GO" id="GO:0005737">
    <property type="term" value="C:cytoplasm"/>
    <property type="evidence" value="ECO:0007669"/>
    <property type="project" value="UniProtKB-SubCell"/>
</dbReference>
<evidence type="ECO:0000256" key="4">
    <source>
        <dbReference type="ARBA" id="ARBA00022763"/>
    </source>
</evidence>
<dbReference type="GO" id="GO:0016787">
    <property type="term" value="F:hydrolase activity"/>
    <property type="evidence" value="ECO:0007669"/>
    <property type="project" value="UniProtKB-KW"/>
</dbReference>
<dbReference type="Gene3D" id="2.40.10.170">
    <property type="match status" value="1"/>
</dbReference>
<proteinExistence type="inferred from homology"/>
<keyword evidence="8 13" id="KW-0238">DNA-binding</keyword>
<dbReference type="Pfam" id="PF03461">
    <property type="entry name" value="TRCF"/>
    <property type="match status" value="1"/>
</dbReference>
<evidence type="ECO:0000256" key="5">
    <source>
        <dbReference type="ARBA" id="ARBA00022801"/>
    </source>
</evidence>
<dbReference type="SMART" id="SM00487">
    <property type="entry name" value="DEXDc"/>
    <property type="match status" value="1"/>
</dbReference>
<dbReference type="SMART" id="SM00490">
    <property type="entry name" value="HELICc"/>
    <property type="match status" value="1"/>
</dbReference>
<dbReference type="Pfam" id="PF00270">
    <property type="entry name" value="DEAD"/>
    <property type="match status" value="1"/>
</dbReference>
<evidence type="ECO:0000256" key="10">
    <source>
        <dbReference type="ARBA" id="ARBA00061104"/>
    </source>
</evidence>
<feature type="domain" description="Helicase C-terminal" evidence="15">
    <location>
        <begin position="826"/>
        <end position="980"/>
    </location>
</feature>
<dbReference type="InterPro" id="IPR001650">
    <property type="entry name" value="Helicase_C-like"/>
</dbReference>
<evidence type="ECO:0000256" key="6">
    <source>
        <dbReference type="ARBA" id="ARBA00022806"/>
    </source>
</evidence>
<gene>
    <name evidence="13 16" type="primary">mfd</name>
    <name evidence="16" type="ORF">H0A61_00811</name>
</gene>
<keyword evidence="4 13" id="KW-0227">DNA damage</keyword>